<evidence type="ECO:0000313" key="4">
    <source>
        <dbReference type="Proteomes" id="UP000279306"/>
    </source>
</evidence>
<dbReference type="Gene3D" id="3.40.190.10">
    <property type="entry name" value="Periplasmic binding protein-like II"/>
    <property type="match status" value="2"/>
</dbReference>
<dbReference type="Proteomes" id="UP000279306">
    <property type="component" value="Chromosome"/>
</dbReference>
<name>A0A448INX8_MYCAU</name>
<proteinExistence type="predicted"/>
<dbReference type="PANTHER" id="PTHR30024">
    <property type="entry name" value="ALIPHATIC SULFONATES-BINDING PROTEIN-RELATED"/>
    <property type="match status" value="1"/>
</dbReference>
<accession>A0A448INX8</accession>
<dbReference type="OrthoDB" id="174578at2"/>
<organism evidence="3 4">
    <name type="scientific">Mycolicibacterium aurum</name>
    <name type="common">Mycobacterium aurum</name>
    <dbReference type="NCBI Taxonomy" id="1791"/>
    <lineage>
        <taxon>Bacteria</taxon>
        <taxon>Bacillati</taxon>
        <taxon>Actinomycetota</taxon>
        <taxon>Actinomycetes</taxon>
        <taxon>Mycobacteriales</taxon>
        <taxon>Mycobacteriaceae</taxon>
        <taxon>Mycolicibacterium</taxon>
    </lineage>
</organism>
<dbReference type="RefSeq" id="WP_048635045.1">
    <property type="nucleotide sequence ID" value="NZ_CVQQ01000026.1"/>
</dbReference>
<reference evidence="3 4" key="1">
    <citation type="submission" date="2018-12" db="EMBL/GenBank/DDBJ databases">
        <authorList>
            <consortium name="Pathogen Informatics"/>
        </authorList>
    </citation>
    <scope>NUCLEOTIDE SEQUENCE [LARGE SCALE GENOMIC DNA]</scope>
    <source>
        <strain evidence="3 4">NCTC10437</strain>
    </source>
</reference>
<dbReference type="PROSITE" id="PS51257">
    <property type="entry name" value="PROKAR_LIPOPROTEIN"/>
    <property type="match status" value="1"/>
</dbReference>
<evidence type="ECO:0000259" key="2">
    <source>
        <dbReference type="Pfam" id="PF09084"/>
    </source>
</evidence>
<gene>
    <name evidence="3" type="ORF">NCTC10437_02309</name>
</gene>
<dbReference type="SUPFAM" id="SSF53850">
    <property type="entry name" value="Periplasmic binding protein-like II"/>
    <property type="match status" value="1"/>
</dbReference>
<sequence>MSRFPKVIGALVATSALLVGATACADESAGPSEGGGGGATTDTLSISATGVDSLPFMAILQAGINKKWFEEEGLKVDLFSGGGGGNTLRVVTSGDADMAIAGNTSVLLAAQQPNSNLKVVAPWFQMNDFSWISPPGRTIEGAVLGFSSAGSSTELLVKGLERELGQGVRAQAVGQMGDNWTAAKADQITAGWAMQPFIAEKQASENAEVLINSRDVLGDLPADLVAVNTEYAEANPDNIKTFFKVADRLNEWVVSNPDEAGAEIGPLVGVSPEVMQAALRNNPDLAKAYTLKVDPEGLKNLSELMVAAGQIDAPVDWATVLDQQYLPEDDRATF</sequence>
<protein>
    <submittedName>
        <fullName evidence="3">Substrate-binding protein, ABC-type transporter</fullName>
    </submittedName>
</protein>
<dbReference type="KEGG" id="mauu:NCTC10437_02309"/>
<dbReference type="AlphaFoldDB" id="A0A448INX8"/>
<dbReference type="STRING" id="1791.GCA_001049355_05206"/>
<keyword evidence="4" id="KW-1185">Reference proteome</keyword>
<keyword evidence="1" id="KW-0732">Signal</keyword>
<evidence type="ECO:0000313" key="3">
    <source>
        <dbReference type="EMBL" id="VEG54128.1"/>
    </source>
</evidence>
<evidence type="ECO:0000256" key="1">
    <source>
        <dbReference type="SAM" id="SignalP"/>
    </source>
</evidence>
<feature type="signal peptide" evidence="1">
    <location>
        <begin position="1"/>
        <end position="25"/>
    </location>
</feature>
<dbReference type="PANTHER" id="PTHR30024:SF42">
    <property type="entry name" value="ALIPHATIC SULFONATES-BINDING PROTEIN-RELATED"/>
    <property type="match status" value="1"/>
</dbReference>
<dbReference type="InterPro" id="IPR015168">
    <property type="entry name" value="SsuA/THI5"/>
</dbReference>
<dbReference type="EMBL" id="LR134356">
    <property type="protein sequence ID" value="VEG54128.1"/>
    <property type="molecule type" value="Genomic_DNA"/>
</dbReference>
<dbReference type="Pfam" id="PF09084">
    <property type="entry name" value="NMT1"/>
    <property type="match status" value="1"/>
</dbReference>
<feature type="domain" description="SsuA/THI5-like" evidence="2">
    <location>
        <begin position="62"/>
        <end position="260"/>
    </location>
</feature>
<feature type="chain" id="PRO_5019123472" evidence="1">
    <location>
        <begin position="26"/>
        <end position="334"/>
    </location>
</feature>